<feature type="region of interest" description="Disordered" evidence="1">
    <location>
        <begin position="179"/>
        <end position="212"/>
    </location>
</feature>
<protein>
    <submittedName>
        <fullName evidence="2">Uncharacterized protein</fullName>
    </submittedName>
</protein>
<feature type="region of interest" description="Disordered" evidence="1">
    <location>
        <begin position="1"/>
        <end position="53"/>
    </location>
</feature>
<reference evidence="2" key="1">
    <citation type="submission" date="2023-03" db="EMBL/GenBank/DDBJ databases">
        <title>Massive genome expansion in bonnet fungi (Mycena s.s.) driven by repeated elements and novel gene families across ecological guilds.</title>
        <authorList>
            <consortium name="Lawrence Berkeley National Laboratory"/>
            <person name="Harder C.B."/>
            <person name="Miyauchi S."/>
            <person name="Viragh M."/>
            <person name="Kuo A."/>
            <person name="Thoen E."/>
            <person name="Andreopoulos B."/>
            <person name="Lu D."/>
            <person name="Skrede I."/>
            <person name="Drula E."/>
            <person name="Henrissat B."/>
            <person name="Morin E."/>
            <person name="Kohler A."/>
            <person name="Barry K."/>
            <person name="LaButti K."/>
            <person name="Morin E."/>
            <person name="Salamov A."/>
            <person name="Lipzen A."/>
            <person name="Mereny Z."/>
            <person name="Hegedus B."/>
            <person name="Baldrian P."/>
            <person name="Stursova M."/>
            <person name="Weitz H."/>
            <person name="Taylor A."/>
            <person name="Grigoriev I.V."/>
            <person name="Nagy L.G."/>
            <person name="Martin F."/>
            <person name="Kauserud H."/>
        </authorList>
    </citation>
    <scope>NUCLEOTIDE SEQUENCE</scope>
    <source>
        <strain evidence="2">CBHHK002</strain>
    </source>
</reference>
<accession>A0AAD6ZTT4</accession>
<dbReference type="Proteomes" id="UP001218218">
    <property type="component" value="Unassembled WGS sequence"/>
</dbReference>
<gene>
    <name evidence="2" type="ORF">DFH08DRAFT_251414</name>
</gene>
<feature type="compositionally biased region" description="Basic and acidic residues" evidence="1">
    <location>
        <begin position="22"/>
        <end position="38"/>
    </location>
</feature>
<sequence>MGQGGGPAHPRAGVALCSPPRPRADRAALDSTDTDDRTRAKRRRASTYLPSPPSLHPPMLYTAACWSATHDRADAYSPRLAVGAYAGVSHRYYPRQPSDRAASAATRRRCICIRLRRTLPLANRDIRRGRKGGGPAPPRVWVLAARRPCPPTVISKSVESLPPTYTPTPLCLARLQTEPRARRSPKAKHGHDVIGGGGAAAPSARSTQSRRLRRTCMRGLGWRTWTRGLAEVQKRETPVPYGTDERVRDRR</sequence>
<keyword evidence="3" id="KW-1185">Reference proteome</keyword>
<dbReference type="AlphaFoldDB" id="A0AAD6ZTT4"/>
<evidence type="ECO:0000313" key="2">
    <source>
        <dbReference type="EMBL" id="KAJ7339259.1"/>
    </source>
</evidence>
<name>A0AAD6ZTT4_9AGAR</name>
<dbReference type="EMBL" id="JARIHO010000028">
    <property type="protein sequence ID" value="KAJ7339259.1"/>
    <property type="molecule type" value="Genomic_DNA"/>
</dbReference>
<organism evidence="2 3">
    <name type="scientific">Mycena albidolilacea</name>
    <dbReference type="NCBI Taxonomy" id="1033008"/>
    <lineage>
        <taxon>Eukaryota</taxon>
        <taxon>Fungi</taxon>
        <taxon>Dikarya</taxon>
        <taxon>Basidiomycota</taxon>
        <taxon>Agaricomycotina</taxon>
        <taxon>Agaricomycetes</taxon>
        <taxon>Agaricomycetidae</taxon>
        <taxon>Agaricales</taxon>
        <taxon>Marasmiineae</taxon>
        <taxon>Mycenaceae</taxon>
        <taxon>Mycena</taxon>
    </lineage>
</organism>
<comment type="caution">
    <text evidence="2">The sequence shown here is derived from an EMBL/GenBank/DDBJ whole genome shotgun (WGS) entry which is preliminary data.</text>
</comment>
<evidence type="ECO:0000256" key="1">
    <source>
        <dbReference type="SAM" id="MobiDB-lite"/>
    </source>
</evidence>
<feature type="region of interest" description="Disordered" evidence="1">
    <location>
        <begin position="231"/>
        <end position="251"/>
    </location>
</feature>
<feature type="compositionally biased region" description="Basic and acidic residues" evidence="1">
    <location>
        <begin position="232"/>
        <end position="251"/>
    </location>
</feature>
<proteinExistence type="predicted"/>
<evidence type="ECO:0000313" key="3">
    <source>
        <dbReference type="Proteomes" id="UP001218218"/>
    </source>
</evidence>